<keyword evidence="4" id="KW-0547">Nucleotide-binding</keyword>
<dbReference type="PRINTS" id="PR00411">
    <property type="entry name" value="PNDRDTASEI"/>
</dbReference>
<dbReference type="Pfam" id="PF02852">
    <property type="entry name" value="Pyr_redox_dim"/>
    <property type="match status" value="1"/>
</dbReference>
<feature type="binding site" evidence="4">
    <location>
        <begin position="171"/>
        <end position="178"/>
    </location>
    <ligand>
        <name>NAD(+)</name>
        <dbReference type="ChEBI" id="CHEBI:57540"/>
    </ligand>
</feature>
<feature type="domain" description="FAD/NAD(P)-binding" evidence="7">
    <location>
        <begin position="4"/>
        <end position="312"/>
    </location>
</feature>
<evidence type="ECO:0000256" key="4">
    <source>
        <dbReference type="PIRSR" id="PIRSR000350-3"/>
    </source>
</evidence>
<feature type="binding site" evidence="4">
    <location>
        <position position="261"/>
    </location>
    <ligand>
        <name>NAD(+)</name>
        <dbReference type="ChEBI" id="CHEBI:57540"/>
    </ligand>
</feature>
<name>A0A2T1NDH7_9FLAO</name>
<dbReference type="Gene3D" id="3.30.390.30">
    <property type="match status" value="1"/>
</dbReference>
<evidence type="ECO:0000256" key="5">
    <source>
        <dbReference type="PIRSR" id="PIRSR000350-4"/>
    </source>
</evidence>
<feature type="disulfide bond" description="Redox-active" evidence="5">
    <location>
        <begin position="41"/>
        <end position="46"/>
    </location>
</feature>
<comment type="caution">
    <text evidence="8">The sequence shown here is derived from an EMBL/GenBank/DDBJ whole genome shotgun (WGS) entry which is preliminary data.</text>
</comment>
<accession>A0A2T1NDH7</accession>
<sequence>MEKYDVFVIGTGIAGQTAAKICCENGLKVAICDNREFGGVCANRGCDPKKVLIQFSELLDYSRHLKGLGIEKLPKINWKAIQKLKSKFTSKVPESTEKNLTQLGIDIYHQSPEFIDKNTISVEGKKITASYFVIASGRVPRTLHIKGEKHLKLSDDILNLEKLPKTATFIGSGYVGMEFACMLNTLGTKVTIIEKGPKALKAFDDYLVNLLVKKLKKDGINFIFNADVSRVERLTKNYRLHYSENGEHKALKSRQVFNTAGRVPSTDVLQLQNADIEASSKGVDVNEFMQSTSQSHVYACGDVSSASLPLTPLSGLQGYIAANNIIKAKSKTFSYPLVPSTVFTSPNLSSVGLSEADAKSRYKSVKIYQGDATDWYNARKQNAKIYAYKILVNERTDEILGAHLLSTESNECINILSMAITQKMTTAQFKKQIFTYPSYTNDLKAMLKKED</sequence>
<evidence type="ECO:0000259" key="6">
    <source>
        <dbReference type="Pfam" id="PF02852"/>
    </source>
</evidence>
<dbReference type="SUPFAM" id="SSF55424">
    <property type="entry name" value="FAD/NAD-linked reductases, dimerisation (C-terminal) domain"/>
    <property type="match status" value="1"/>
</dbReference>
<comment type="similarity">
    <text evidence="1">Belongs to the class-I pyridine nucleotide-disulfide oxidoreductase family.</text>
</comment>
<dbReference type="InterPro" id="IPR023753">
    <property type="entry name" value="FAD/NAD-binding_dom"/>
</dbReference>
<evidence type="ECO:0000313" key="9">
    <source>
        <dbReference type="Proteomes" id="UP000238426"/>
    </source>
</evidence>
<protein>
    <submittedName>
        <fullName evidence="8">NAD(P)/FAD-dependent oxidoreductase</fullName>
    </submittedName>
</protein>
<dbReference type="AlphaFoldDB" id="A0A2T1NDH7"/>
<dbReference type="PANTHER" id="PTHR43014">
    <property type="entry name" value="MERCURIC REDUCTASE"/>
    <property type="match status" value="1"/>
</dbReference>
<keyword evidence="3 4" id="KW-0274">FAD</keyword>
<keyword evidence="4" id="KW-0520">NAD</keyword>
<reference evidence="8 9" key="1">
    <citation type="submission" date="2018-03" db="EMBL/GenBank/DDBJ databases">
        <title>Mesoflavibacter sp. HG37 and Mesoflavibacter sp. HG96 sp.nov., two marine bacteria isolated from seawater of Western Pacific Ocean.</title>
        <authorList>
            <person name="Cheng H."/>
            <person name="Wu Y.-H."/>
            <person name="Guo L.-L."/>
            <person name="Xu X.-W."/>
        </authorList>
    </citation>
    <scope>NUCLEOTIDE SEQUENCE [LARGE SCALE GENOMIC DNA]</scope>
    <source>
        <strain evidence="8 9">KCTC 32269</strain>
    </source>
</reference>
<dbReference type="GO" id="GO:0000166">
    <property type="term" value="F:nucleotide binding"/>
    <property type="evidence" value="ECO:0007669"/>
    <property type="project" value="UniProtKB-KW"/>
</dbReference>
<dbReference type="InterPro" id="IPR001100">
    <property type="entry name" value="Pyr_nuc-diS_OxRdtase"/>
</dbReference>
<dbReference type="PANTHER" id="PTHR43014:SF5">
    <property type="entry name" value="GLUTATHIONE REDUCTASE (NADPH)"/>
    <property type="match status" value="1"/>
</dbReference>
<dbReference type="InterPro" id="IPR004099">
    <property type="entry name" value="Pyr_nucl-diS_OxRdtase_dimer"/>
</dbReference>
<organism evidence="8 9">
    <name type="scientific">Aurantibacter aestuarii</name>
    <dbReference type="NCBI Taxonomy" id="1266046"/>
    <lineage>
        <taxon>Bacteria</taxon>
        <taxon>Pseudomonadati</taxon>
        <taxon>Bacteroidota</taxon>
        <taxon>Flavobacteriia</taxon>
        <taxon>Flavobacteriales</taxon>
        <taxon>Flavobacteriaceae</taxon>
        <taxon>Aurantibacter</taxon>
    </lineage>
</organism>
<feature type="binding site" evidence="4">
    <location>
        <position position="50"/>
    </location>
    <ligand>
        <name>FAD</name>
        <dbReference type="ChEBI" id="CHEBI:57692"/>
    </ligand>
</feature>
<dbReference type="GO" id="GO:0016491">
    <property type="term" value="F:oxidoreductase activity"/>
    <property type="evidence" value="ECO:0007669"/>
    <property type="project" value="InterPro"/>
</dbReference>
<keyword evidence="2" id="KW-0285">Flavoprotein</keyword>
<feature type="binding site" evidence="4">
    <location>
        <position position="194"/>
    </location>
    <ligand>
        <name>NAD(+)</name>
        <dbReference type="ChEBI" id="CHEBI:57540"/>
    </ligand>
</feature>
<dbReference type="RefSeq" id="WP_106462629.1">
    <property type="nucleotide sequence ID" value="NZ_PXOQ01000007.1"/>
</dbReference>
<evidence type="ECO:0000256" key="2">
    <source>
        <dbReference type="ARBA" id="ARBA00022630"/>
    </source>
</evidence>
<feature type="binding site" evidence="4">
    <location>
        <position position="302"/>
    </location>
    <ligand>
        <name>FAD</name>
        <dbReference type="ChEBI" id="CHEBI:57692"/>
    </ligand>
</feature>
<gene>
    <name evidence="8" type="ORF">C7H52_04190</name>
</gene>
<proteinExistence type="inferred from homology"/>
<evidence type="ECO:0000256" key="3">
    <source>
        <dbReference type="ARBA" id="ARBA00022827"/>
    </source>
</evidence>
<evidence type="ECO:0000259" key="7">
    <source>
        <dbReference type="Pfam" id="PF07992"/>
    </source>
</evidence>
<comment type="cofactor">
    <cofactor evidence="4">
        <name>FAD</name>
        <dbReference type="ChEBI" id="CHEBI:57692"/>
    </cofactor>
    <text evidence="4">Binds 1 FAD per subunit.</text>
</comment>
<dbReference type="InterPro" id="IPR036188">
    <property type="entry name" value="FAD/NAD-bd_sf"/>
</dbReference>
<dbReference type="InterPro" id="IPR016156">
    <property type="entry name" value="FAD/NAD-linked_Rdtase_dimer_sf"/>
</dbReference>
<dbReference type="Proteomes" id="UP000238426">
    <property type="component" value="Unassembled WGS sequence"/>
</dbReference>
<keyword evidence="9" id="KW-1185">Reference proteome</keyword>
<feature type="domain" description="Pyridine nucleotide-disulphide oxidoreductase dimerisation" evidence="6">
    <location>
        <begin position="338"/>
        <end position="444"/>
    </location>
</feature>
<evidence type="ECO:0000313" key="8">
    <source>
        <dbReference type="EMBL" id="PSG90488.1"/>
    </source>
</evidence>
<dbReference type="Gene3D" id="3.50.50.60">
    <property type="entry name" value="FAD/NAD(P)-binding domain"/>
    <property type="match status" value="2"/>
</dbReference>
<dbReference type="PRINTS" id="PR00368">
    <property type="entry name" value="FADPNR"/>
</dbReference>
<dbReference type="SUPFAM" id="SSF51905">
    <property type="entry name" value="FAD/NAD(P)-binding domain"/>
    <property type="match status" value="1"/>
</dbReference>
<dbReference type="EMBL" id="PXOQ01000007">
    <property type="protein sequence ID" value="PSG90488.1"/>
    <property type="molecule type" value="Genomic_DNA"/>
</dbReference>
<dbReference type="PIRSF" id="PIRSF000350">
    <property type="entry name" value="Mercury_reductase_MerA"/>
    <property type="match status" value="1"/>
</dbReference>
<dbReference type="Pfam" id="PF07992">
    <property type="entry name" value="Pyr_redox_2"/>
    <property type="match status" value="1"/>
</dbReference>
<evidence type="ECO:0000256" key="1">
    <source>
        <dbReference type="ARBA" id="ARBA00007532"/>
    </source>
</evidence>
<dbReference type="OrthoDB" id="9800167at2"/>